<accession>A0AAV9M8L7</accession>
<evidence type="ECO:0000313" key="2">
    <source>
        <dbReference type="Proteomes" id="UP001311915"/>
    </source>
</evidence>
<dbReference type="EMBL" id="JAWPEI010000002">
    <property type="protein sequence ID" value="KAK4734393.1"/>
    <property type="molecule type" value="Genomic_DNA"/>
</dbReference>
<dbReference type="AlphaFoldDB" id="A0AAV9M8L7"/>
<evidence type="ECO:0000313" key="1">
    <source>
        <dbReference type="EMBL" id="KAK4734393.1"/>
    </source>
</evidence>
<name>A0AAV9M8L7_9SOLN</name>
<sequence>MIDMIIFIPRVDQDLVNEYNNKHIQILFKDFVHEIRECCRSVCQTKGHNKELILTIMGPKCYFWDVTFSHFQLMISRYEVYLRETSGTLKLVEKVMNSRKGIFILYGDLVQLVVIDTHSKGTIFLSHE</sequence>
<gene>
    <name evidence="1" type="ORF">R3W88_008654</name>
</gene>
<reference evidence="1 2" key="1">
    <citation type="submission" date="2023-10" db="EMBL/GenBank/DDBJ databases">
        <title>Genome-Wide Identification Analysis in wild type Solanum Pinnatisectum Reveals Some Genes Defensing Phytophthora Infestans.</title>
        <authorList>
            <person name="Sun C."/>
        </authorList>
    </citation>
    <scope>NUCLEOTIDE SEQUENCE [LARGE SCALE GENOMIC DNA]</scope>
    <source>
        <strain evidence="1">LQN</strain>
        <tissue evidence="1">Leaf</tissue>
    </source>
</reference>
<protein>
    <submittedName>
        <fullName evidence="1">Uncharacterized protein</fullName>
    </submittedName>
</protein>
<proteinExistence type="predicted"/>
<keyword evidence="2" id="KW-1185">Reference proteome</keyword>
<comment type="caution">
    <text evidence="1">The sequence shown here is derived from an EMBL/GenBank/DDBJ whole genome shotgun (WGS) entry which is preliminary data.</text>
</comment>
<dbReference type="Proteomes" id="UP001311915">
    <property type="component" value="Unassembled WGS sequence"/>
</dbReference>
<organism evidence="1 2">
    <name type="scientific">Solanum pinnatisectum</name>
    <name type="common">tansyleaf nightshade</name>
    <dbReference type="NCBI Taxonomy" id="50273"/>
    <lineage>
        <taxon>Eukaryota</taxon>
        <taxon>Viridiplantae</taxon>
        <taxon>Streptophyta</taxon>
        <taxon>Embryophyta</taxon>
        <taxon>Tracheophyta</taxon>
        <taxon>Spermatophyta</taxon>
        <taxon>Magnoliopsida</taxon>
        <taxon>eudicotyledons</taxon>
        <taxon>Gunneridae</taxon>
        <taxon>Pentapetalae</taxon>
        <taxon>asterids</taxon>
        <taxon>lamiids</taxon>
        <taxon>Solanales</taxon>
        <taxon>Solanaceae</taxon>
        <taxon>Solanoideae</taxon>
        <taxon>Solaneae</taxon>
        <taxon>Solanum</taxon>
    </lineage>
</organism>